<comment type="similarity">
    <text evidence="1">Belongs to the arylamine N-acetyltransferase family.</text>
</comment>
<protein>
    <submittedName>
        <fullName evidence="2">N-terminal acetyltransferase</fullName>
    </submittedName>
</protein>
<dbReference type="EMBL" id="JAVHJO010000001">
    <property type="protein sequence ID" value="KAK6543775.1"/>
    <property type="molecule type" value="Genomic_DNA"/>
</dbReference>
<evidence type="ECO:0000256" key="1">
    <source>
        <dbReference type="ARBA" id="ARBA00006547"/>
    </source>
</evidence>
<proteinExistence type="inferred from homology"/>
<dbReference type="GO" id="GO:0016407">
    <property type="term" value="F:acetyltransferase activity"/>
    <property type="evidence" value="ECO:0007669"/>
    <property type="project" value="InterPro"/>
</dbReference>
<dbReference type="Pfam" id="PF00797">
    <property type="entry name" value="Acetyltransf_2"/>
    <property type="match status" value="1"/>
</dbReference>
<dbReference type="SUPFAM" id="SSF54001">
    <property type="entry name" value="Cysteine proteinases"/>
    <property type="match status" value="1"/>
</dbReference>
<evidence type="ECO:0000313" key="3">
    <source>
        <dbReference type="Proteomes" id="UP001365542"/>
    </source>
</evidence>
<organism evidence="2 3">
    <name type="scientific">Orbilia ellipsospora</name>
    <dbReference type="NCBI Taxonomy" id="2528407"/>
    <lineage>
        <taxon>Eukaryota</taxon>
        <taxon>Fungi</taxon>
        <taxon>Dikarya</taxon>
        <taxon>Ascomycota</taxon>
        <taxon>Pezizomycotina</taxon>
        <taxon>Orbiliomycetes</taxon>
        <taxon>Orbiliales</taxon>
        <taxon>Orbiliaceae</taxon>
        <taxon>Orbilia</taxon>
    </lineage>
</organism>
<dbReference type="Gene3D" id="3.30.2140.20">
    <property type="match status" value="1"/>
</dbReference>
<dbReference type="AlphaFoldDB" id="A0AAV9XNS2"/>
<dbReference type="InterPro" id="IPR001447">
    <property type="entry name" value="Arylamine_N-AcTrfase"/>
</dbReference>
<keyword evidence="3" id="KW-1185">Reference proteome</keyword>
<accession>A0AAV9XNS2</accession>
<name>A0AAV9XNS2_9PEZI</name>
<dbReference type="PANTHER" id="PTHR11786:SF0">
    <property type="entry name" value="ARYLAMINE N-ACETYLTRANSFERASE 4-RELATED"/>
    <property type="match status" value="1"/>
</dbReference>
<evidence type="ECO:0000313" key="2">
    <source>
        <dbReference type="EMBL" id="KAK6543775.1"/>
    </source>
</evidence>
<comment type="caution">
    <text evidence="2">The sequence shown here is derived from an EMBL/GenBank/DDBJ whole genome shotgun (WGS) entry which is preliminary data.</text>
</comment>
<dbReference type="InterPro" id="IPR038765">
    <property type="entry name" value="Papain-like_cys_pep_sf"/>
</dbReference>
<reference evidence="2 3" key="1">
    <citation type="submission" date="2019-10" db="EMBL/GenBank/DDBJ databases">
        <authorList>
            <person name="Palmer J.M."/>
        </authorList>
    </citation>
    <scope>NUCLEOTIDE SEQUENCE [LARGE SCALE GENOMIC DNA]</scope>
    <source>
        <strain evidence="2 3">TWF694</strain>
    </source>
</reference>
<gene>
    <name evidence="2" type="primary">NAT3_1</name>
    <name evidence="2" type="ORF">TWF694_000507</name>
</gene>
<dbReference type="PANTHER" id="PTHR11786">
    <property type="entry name" value="N-HYDROXYARYLAMINE O-ACETYLTRANSFERASE"/>
    <property type="match status" value="1"/>
</dbReference>
<dbReference type="Proteomes" id="UP001365542">
    <property type="component" value="Unassembled WGS sequence"/>
</dbReference>
<sequence length="314" mass="36285">MTTEEIPNPHLPVTLSEEQTEEYLAFLKFTKDEIIEIKEPTLENLAILMLRHLSEAPFNNVDIHYTKAHKITINLDHLFNKIVNRKRGGYCMEMNLLFSHLLATLGYNVWMAPARVSRERGGDVNNRNFHGISHLINLVGFQDGRVFLVDVAYGGSNIVQPVQLVEGNVVDGVGEEKYRLLKIPLPEMRRKELHWLLQQRATPETPWIDLYMFLEVEVAIMDCEVWSYWASTKEDIFVDNILCARVIREGNKVVGRYTMFNGQIKKRLNFEVEDLPELGSEEERVKALRDYWGIELSEEDQAAIRGQAPEIRSS</sequence>
<dbReference type="InterPro" id="IPR053710">
    <property type="entry name" value="Arylamine_NAT_domain_sf"/>
</dbReference>